<dbReference type="Proteomes" id="UP001549145">
    <property type="component" value="Unassembled WGS sequence"/>
</dbReference>
<protein>
    <submittedName>
        <fullName evidence="2">Uncharacterized protein YdaU (DUF1376 family)</fullName>
    </submittedName>
</protein>
<dbReference type="Pfam" id="PF07120">
    <property type="entry name" value="DUF1376"/>
    <property type="match status" value="1"/>
</dbReference>
<comment type="caution">
    <text evidence="2">The sequence shown here is derived from an EMBL/GenBank/DDBJ whole genome shotgun (WGS) entry which is preliminary data.</text>
</comment>
<feature type="compositionally biased region" description="Polar residues" evidence="1">
    <location>
        <begin position="112"/>
        <end position="128"/>
    </location>
</feature>
<reference evidence="2 3" key="1">
    <citation type="submission" date="2024-06" db="EMBL/GenBank/DDBJ databases">
        <title>Genomic Encyclopedia of Type Strains, Phase IV (KMG-IV): sequencing the most valuable type-strain genomes for metagenomic binning, comparative biology and taxonomic classification.</title>
        <authorList>
            <person name="Goeker M."/>
        </authorList>
    </citation>
    <scope>NUCLEOTIDE SEQUENCE [LARGE SCALE GENOMIC DNA]</scope>
    <source>
        <strain evidence="2 3">DSM 21331</strain>
    </source>
</reference>
<sequence>MVGFYKHDIPAWMDGTEKLSDSAYRAYHVVVQLIMLNEGPIALNERGLSGRCNMTVKAFGRALAELIAADKVTVEDGRIHNARAGRELESVMKNRENAGKGGKTRAIRAETQKNGTGQTPNSLKSNDVAQAPLETIPSLKEKRRGDSPIVPKGTQPDRFEEFRAAYPPRNVRFQATTARKRWLEALKRGADPGQIIAGAKSYAAEQHRIGKAGTEFVKTAEVWLRNQLWNDYQPEPVTAEGKLAGPDSYLASLSDDDWRGHLRRWRSTGGQWTLANRTKPPDDPATKVPAHLLAELGNVALLARTG</sequence>
<accession>A0ABV2L9R4</accession>
<evidence type="ECO:0000256" key="1">
    <source>
        <dbReference type="SAM" id="MobiDB-lite"/>
    </source>
</evidence>
<dbReference type="EMBL" id="JBEPMM010000016">
    <property type="protein sequence ID" value="MET3694587.1"/>
    <property type="molecule type" value="Genomic_DNA"/>
</dbReference>
<name>A0ABV2L9R4_9HYPH</name>
<dbReference type="RefSeq" id="WP_238279650.1">
    <property type="nucleotide sequence ID" value="NZ_BPQL01000062.1"/>
</dbReference>
<feature type="region of interest" description="Disordered" evidence="1">
    <location>
        <begin position="93"/>
        <end position="130"/>
    </location>
</feature>
<gene>
    <name evidence="2" type="ORF">ABID43_004149</name>
</gene>
<organism evidence="2 3">
    <name type="scientific">Methylobacterium goesingense</name>
    <dbReference type="NCBI Taxonomy" id="243690"/>
    <lineage>
        <taxon>Bacteria</taxon>
        <taxon>Pseudomonadati</taxon>
        <taxon>Pseudomonadota</taxon>
        <taxon>Alphaproteobacteria</taxon>
        <taxon>Hyphomicrobiales</taxon>
        <taxon>Methylobacteriaceae</taxon>
        <taxon>Methylobacterium</taxon>
    </lineage>
</organism>
<keyword evidence="3" id="KW-1185">Reference proteome</keyword>
<dbReference type="InterPro" id="IPR010781">
    <property type="entry name" value="DUF1376"/>
</dbReference>
<proteinExistence type="predicted"/>
<evidence type="ECO:0000313" key="3">
    <source>
        <dbReference type="Proteomes" id="UP001549145"/>
    </source>
</evidence>
<evidence type="ECO:0000313" key="2">
    <source>
        <dbReference type="EMBL" id="MET3694587.1"/>
    </source>
</evidence>